<keyword evidence="9" id="KW-0548">Nucleotidyltransferase</keyword>
<keyword evidence="2 9" id="KW-0808">Transferase</keyword>
<dbReference type="InterPro" id="IPR013482">
    <property type="entry name" value="Molybde_CF_guanTrfase"/>
</dbReference>
<dbReference type="GO" id="GO:0006777">
    <property type="term" value="P:Mo-molybdopterin cofactor biosynthetic process"/>
    <property type="evidence" value="ECO:0007669"/>
    <property type="project" value="UniProtKB-KW"/>
</dbReference>
<dbReference type="PANTHER" id="PTHR19136:SF81">
    <property type="entry name" value="MOLYBDENUM COFACTOR GUANYLYLTRANSFERASE"/>
    <property type="match status" value="1"/>
</dbReference>
<dbReference type="AlphaFoldDB" id="A0A7W9SXP3"/>
<comment type="caution">
    <text evidence="9">The sequence shown here is derived from an EMBL/GenBank/DDBJ whole genome shotgun (WGS) entry which is preliminary data.</text>
</comment>
<dbReference type="EMBL" id="JACHGW010000009">
    <property type="protein sequence ID" value="MBB6053833.1"/>
    <property type="molecule type" value="Genomic_DNA"/>
</dbReference>
<evidence type="ECO:0000256" key="5">
    <source>
        <dbReference type="ARBA" id="ARBA00022842"/>
    </source>
</evidence>
<organism evidence="9 10">
    <name type="scientific">Armatimonas rosea</name>
    <dbReference type="NCBI Taxonomy" id="685828"/>
    <lineage>
        <taxon>Bacteria</taxon>
        <taxon>Bacillati</taxon>
        <taxon>Armatimonadota</taxon>
        <taxon>Armatimonadia</taxon>
        <taxon>Armatimonadales</taxon>
        <taxon>Armatimonadaceae</taxon>
        <taxon>Armatimonas</taxon>
    </lineage>
</organism>
<dbReference type="RefSeq" id="WP_184203921.1">
    <property type="nucleotide sequence ID" value="NZ_JACHGW010000009.1"/>
</dbReference>
<keyword evidence="4" id="KW-0547">Nucleotide-binding</keyword>
<dbReference type="Gene3D" id="3.90.550.10">
    <property type="entry name" value="Spore Coat Polysaccharide Biosynthesis Protein SpsA, Chain A"/>
    <property type="match status" value="1"/>
</dbReference>
<reference evidence="9 10" key="1">
    <citation type="submission" date="2020-08" db="EMBL/GenBank/DDBJ databases">
        <title>Genomic Encyclopedia of Type Strains, Phase IV (KMG-IV): sequencing the most valuable type-strain genomes for metagenomic binning, comparative biology and taxonomic classification.</title>
        <authorList>
            <person name="Goeker M."/>
        </authorList>
    </citation>
    <scope>NUCLEOTIDE SEQUENCE [LARGE SCALE GENOMIC DNA]</scope>
    <source>
        <strain evidence="9 10">DSM 23562</strain>
    </source>
</reference>
<evidence type="ECO:0000256" key="7">
    <source>
        <dbReference type="ARBA" id="ARBA00023150"/>
    </source>
</evidence>
<evidence type="ECO:0000256" key="6">
    <source>
        <dbReference type="ARBA" id="ARBA00023134"/>
    </source>
</evidence>
<dbReference type="PANTHER" id="PTHR19136">
    <property type="entry name" value="MOLYBDENUM COFACTOR GUANYLYLTRANSFERASE"/>
    <property type="match status" value="1"/>
</dbReference>
<dbReference type="GO" id="GO:0005525">
    <property type="term" value="F:GTP binding"/>
    <property type="evidence" value="ECO:0007669"/>
    <property type="project" value="UniProtKB-KW"/>
</dbReference>
<keyword evidence="5" id="KW-0460">Magnesium</keyword>
<keyword evidence="10" id="KW-1185">Reference proteome</keyword>
<gene>
    <name evidence="9" type="ORF">HNQ39_005680</name>
</gene>
<sequence>MKIAILAGGKSSRFGRDKAEIFLPLVVEACRPAGLPIVVVGRTSLSSITSDVTFLPDALPGQGPLGGIVTLFREVSEPVLLLACDLPDLRYDAIAWLLETWQAHSEESGLVVARTDEGNICLEPLFAIYTPACLELAEDMLRGGKRSMHHLLERMGVAKILLPDSMIPQLRNVNTPDPP</sequence>
<dbReference type="SUPFAM" id="SSF53448">
    <property type="entry name" value="Nucleotide-diphospho-sugar transferases"/>
    <property type="match status" value="1"/>
</dbReference>
<keyword evidence="1" id="KW-0963">Cytoplasm</keyword>
<keyword evidence="6" id="KW-0342">GTP-binding</keyword>
<dbReference type="EC" id="2.7.7.77" evidence="9"/>
<dbReference type="GO" id="GO:0046872">
    <property type="term" value="F:metal ion binding"/>
    <property type="evidence" value="ECO:0007669"/>
    <property type="project" value="UniProtKB-KW"/>
</dbReference>
<feature type="domain" description="MobA-like NTP transferase" evidence="8">
    <location>
        <begin position="4"/>
        <end position="153"/>
    </location>
</feature>
<keyword evidence="7" id="KW-0501">Molybdenum cofactor biosynthesis</keyword>
<dbReference type="InterPro" id="IPR029044">
    <property type="entry name" value="Nucleotide-diphossugar_trans"/>
</dbReference>
<evidence type="ECO:0000256" key="1">
    <source>
        <dbReference type="ARBA" id="ARBA00022490"/>
    </source>
</evidence>
<name>A0A7W9SXP3_ARMRO</name>
<evidence type="ECO:0000313" key="10">
    <source>
        <dbReference type="Proteomes" id="UP000520814"/>
    </source>
</evidence>
<evidence type="ECO:0000313" key="9">
    <source>
        <dbReference type="EMBL" id="MBB6053833.1"/>
    </source>
</evidence>
<keyword evidence="3" id="KW-0479">Metal-binding</keyword>
<dbReference type="Pfam" id="PF12804">
    <property type="entry name" value="NTP_transf_3"/>
    <property type="match status" value="1"/>
</dbReference>
<evidence type="ECO:0000259" key="8">
    <source>
        <dbReference type="Pfam" id="PF12804"/>
    </source>
</evidence>
<evidence type="ECO:0000256" key="2">
    <source>
        <dbReference type="ARBA" id="ARBA00022679"/>
    </source>
</evidence>
<protein>
    <submittedName>
        <fullName evidence="9">Molybdopterin-guanine dinucleotide biosynthesis protein A</fullName>
        <ecNumber evidence="9">2.7.7.77</ecNumber>
    </submittedName>
</protein>
<dbReference type="Proteomes" id="UP000520814">
    <property type="component" value="Unassembled WGS sequence"/>
</dbReference>
<dbReference type="CDD" id="cd02503">
    <property type="entry name" value="MobA"/>
    <property type="match status" value="1"/>
</dbReference>
<proteinExistence type="predicted"/>
<accession>A0A7W9SXP3</accession>
<evidence type="ECO:0000256" key="4">
    <source>
        <dbReference type="ARBA" id="ARBA00022741"/>
    </source>
</evidence>
<dbReference type="InterPro" id="IPR025877">
    <property type="entry name" value="MobA-like_NTP_Trfase"/>
</dbReference>
<evidence type="ECO:0000256" key="3">
    <source>
        <dbReference type="ARBA" id="ARBA00022723"/>
    </source>
</evidence>
<dbReference type="GO" id="GO:0061603">
    <property type="term" value="F:molybdenum cofactor guanylyltransferase activity"/>
    <property type="evidence" value="ECO:0007669"/>
    <property type="project" value="UniProtKB-EC"/>
</dbReference>